<proteinExistence type="predicted"/>
<feature type="region of interest" description="Disordered" evidence="1">
    <location>
        <begin position="1"/>
        <end position="24"/>
    </location>
</feature>
<keyword evidence="3" id="KW-1185">Reference proteome</keyword>
<dbReference type="Proteomes" id="UP000182427">
    <property type="component" value="Chromosome I"/>
</dbReference>
<evidence type="ECO:0000256" key="1">
    <source>
        <dbReference type="SAM" id="MobiDB-lite"/>
    </source>
</evidence>
<gene>
    <name evidence="2" type="ORF">SAMN05444167_1093</name>
</gene>
<dbReference type="EMBL" id="LT629690">
    <property type="protein sequence ID" value="SDF00364.1"/>
    <property type="molecule type" value="Genomic_DNA"/>
</dbReference>
<evidence type="ECO:0000313" key="2">
    <source>
        <dbReference type="EMBL" id="SDF00364.1"/>
    </source>
</evidence>
<dbReference type="AlphaFoldDB" id="A0A1G7HJB2"/>
<accession>A0A1G7HJB2</accession>
<organism evidence="2 3">
    <name type="scientific">Terriglobus roseus</name>
    <dbReference type="NCBI Taxonomy" id="392734"/>
    <lineage>
        <taxon>Bacteria</taxon>
        <taxon>Pseudomonadati</taxon>
        <taxon>Acidobacteriota</taxon>
        <taxon>Terriglobia</taxon>
        <taxon>Terriglobales</taxon>
        <taxon>Acidobacteriaceae</taxon>
        <taxon>Terriglobus</taxon>
    </lineage>
</organism>
<name>A0A1G7HJB2_9BACT</name>
<sequence length="76" mass="8314">MLATANQGSPKGGTTLVRAPGNVPIPECPKRIEGARFGENGDDRFACESLMRRETIIVHNDSVDMSRHERCAIIYG</sequence>
<evidence type="ECO:0000313" key="3">
    <source>
        <dbReference type="Proteomes" id="UP000182427"/>
    </source>
</evidence>
<reference evidence="2 3" key="1">
    <citation type="submission" date="2016-10" db="EMBL/GenBank/DDBJ databases">
        <authorList>
            <person name="de Groot N.N."/>
        </authorList>
    </citation>
    <scope>NUCLEOTIDE SEQUENCE [LARGE SCALE GENOMIC DNA]</scope>
    <source>
        <strain evidence="2 3">GAS232</strain>
    </source>
</reference>
<protein>
    <submittedName>
        <fullName evidence="2">Uncharacterized protein</fullName>
    </submittedName>
</protein>